<name>A0A2P5FJW1_TREOI</name>
<evidence type="ECO:0000313" key="2">
    <source>
        <dbReference type="Proteomes" id="UP000237000"/>
    </source>
</evidence>
<comment type="caution">
    <text evidence="1">The sequence shown here is derived from an EMBL/GenBank/DDBJ whole genome shotgun (WGS) entry which is preliminary data.</text>
</comment>
<protein>
    <submittedName>
        <fullName evidence="1">Uncharacterized protein</fullName>
    </submittedName>
</protein>
<accession>A0A2P5FJW1</accession>
<dbReference type="OrthoDB" id="10370341at2759"/>
<proteinExistence type="predicted"/>
<evidence type="ECO:0000313" key="1">
    <source>
        <dbReference type="EMBL" id="PON98091.1"/>
    </source>
</evidence>
<dbReference type="EMBL" id="JXTC01000027">
    <property type="protein sequence ID" value="PON98091.1"/>
    <property type="molecule type" value="Genomic_DNA"/>
</dbReference>
<dbReference type="InParanoid" id="A0A2P5FJW1"/>
<organism evidence="1 2">
    <name type="scientific">Trema orientale</name>
    <name type="common">Charcoal tree</name>
    <name type="synonym">Celtis orientalis</name>
    <dbReference type="NCBI Taxonomy" id="63057"/>
    <lineage>
        <taxon>Eukaryota</taxon>
        <taxon>Viridiplantae</taxon>
        <taxon>Streptophyta</taxon>
        <taxon>Embryophyta</taxon>
        <taxon>Tracheophyta</taxon>
        <taxon>Spermatophyta</taxon>
        <taxon>Magnoliopsida</taxon>
        <taxon>eudicotyledons</taxon>
        <taxon>Gunneridae</taxon>
        <taxon>Pentapetalae</taxon>
        <taxon>rosids</taxon>
        <taxon>fabids</taxon>
        <taxon>Rosales</taxon>
        <taxon>Cannabaceae</taxon>
        <taxon>Trema</taxon>
    </lineage>
</organism>
<reference evidence="2" key="1">
    <citation type="submission" date="2016-06" db="EMBL/GenBank/DDBJ databases">
        <title>Parallel loss of symbiosis genes in relatives of nitrogen-fixing non-legume Parasponia.</title>
        <authorList>
            <person name="Van Velzen R."/>
            <person name="Holmer R."/>
            <person name="Bu F."/>
            <person name="Rutten L."/>
            <person name="Van Zeijl A."/>
            <person name="Liu W."/>
            <person name="Santuari L."/>
            <person name="Cao Q."/>
            <person name="Sharma T."/>
            <person name="Shen D."/>
            <person name="Roswanjaya Y."/>
            <person name="Wardhani T."/>
            <person name="Kalhor M.S."/>
            <person name="Jansen J."/>
            <person name="Van den Hoogen J."/>
            <person name="Gungor B."/>
            <person name="Hartog M."/>
            <person name="Hontelez J."/>
            <person name="Verver J."/>
            <person name="Yang W.-C."/>
            <person name="Schijlen E."/>
            <person name="Repin R."/>
            <person name="Schilthuizen M."/>
            <person name="Schranz E."/>
            <person name="Heidstra R."/>
            <person name="Miyata K."/>
            <person name="Fedorova E."/>
            <person name="Kohlen W."/>
            <person name="Bisseling T."/>
            <person name="Smit S."/>
            <person name="Geurts R."/>
        </authorList>
    </citation>
    <scope>NUCLEOTIDE SEQUENCE [LARGE SCALE GENOMIC DNA]</scope>
    <source>
        <strain evidence="2">cv. RG33-2</strain>
    </source>
</reference>
<sequence>MMIPTINFAQRMSGGKQEQKPHYNHDAHNNMLKRKEYTLIKVKLWNGQHVVCLKRRRKRKLFLY</sequence>
<dbReference type="AlphaFoldDB" id="A0A2P5FJW1"/>
<dbReference type="Proteomes" id="UP000237000">
    <property type="component" value="Unassembled WGS sequence"/>
</dbReference>
<gene>
    <name evidence="1" type="ORF">TorRG33x02_061650</name>
</gene>
<keyword evidence="2" id="KW-1185">Reference proteome</keyword>